<proteinExistence type="predicted"/>
<sequence>MSLSAYKRTLKDTETPRQIERRILVRITSDIATYADRYDAAETRSERLGVLADGLRDALFDNVRLWSTLKTDVLSPGNQLPNDLRGSLANLATFVERHTAAVLGGEGRVTALLEVNRPIVAGLSGQVAEAA</sequence>
<name>A0ABQ1KUZ1_9RHOB</name>
<evidence type="ECO:0000313" key="1">
    <source>
        <dbReference type="EMBL" id="GGC10169.1"/>
    </source>
</evidence>
<dbReference type="InterPro" id="IPR010845">
    <property type="entry name" value="FlaF"/>
</dbReference>
<protein>
    <recommendedName>
        <fullName evidence="3">FlaF protein</fullName>
    </recommendedName>
</protein>
<keyword evidence="2" id="KW-1185">Reference proteome</keyword>
<reference evidence="2" key="1">
    <citation type="journal article" date="2019" name="Int. J. Syst. Evol. Microbiol.">
        <title>The Global Catalogue of Microorganisms (GCM) 10K type strain sequencing project: providing services to taxonomists for standard genome sequencing and annotation.</title>
        <authorList>
            <consortium name="The Broad Institute Genomics Platform"/>
            <consortium name="The Broad Institute Genome Sequencing Center for Infectious Disease"/>
            <person name="Wu L."/>
            <person name="Ma J."/>
        </authorList>
    </citation>
    <scope>NUCLEOTIDE SEQUENCE [LARGE SCALE GENOMIC DNA]</scope>
    <source>
        <strain evidence="2">CGMCC 1.12478</strain>
    </source>
</reference>
<dbReference type="Proteomes" id="UP000645462">
    <property type="component" value="Unassembled WGS sequence"/>
</dbReference>
<dbReference type="Pfam" id="PF07309">
    <property type="entry name" value="FlaF"/>
    <property type="match status" value="1"/>
</dbReference>
<evidence type="ECO:0000313" key="2">
    <source>
        <dbReference type="Proteomes" id="UP000645462"/>
    </source>
</evidence>
<organism evidence="1 2">
    <name type="scientific">Marivita lacus</name>
    <dbReference type="NCBI Taxonomy" id="1323742"/>
    <lineage>
        <taxon>Bacteria</taxon>
        <taxon>Pseudomonadati</taxon>
        <taxon>Pseudomonadota</taxon>
        <taxon>Alphaproteobacteria</taxon>
        <taxon>Rhodobacterales</taxon>
        <taxon>Roseobacteraceae</taxon>
        <taxon>Marivita</taxon>
    </lineage>
</organism>
<comment type="caution">
    <text evidence="1">The sequence shown here is derived from an EMBL/GenBank/DDBJ whole genome shotgun (WGS) entry which is preliminary data.</text>
</comment>
<dbReference type="NCBIfam" id="NF009435">
    <property type="entry name" value="PRK12794.1"/>
    <property type="match status" value="1"/>
</dbReference>
<gene>
    <name evidence="1" type="ORF">GCM10011363_28550</name>
</gene>
<accession>A0ABQ1KUZ1</accession>
<dbReference type="RefSeq" id="WP_188482728.1">
    <property type="nucleotide sequence ID" value="NZ_BMFC01000007.1"/>
</dbReference>
<dbReference type="EMBL" id="BMFC01000007">
    <property type="protein sequence ID" value="GGC10169.1"/>
    <property type="molecule type" value="Genomic_DNA"/>
</dbReference>
<evidence type="ECO:0008006" key="3">
    <source>
        <dbReference type="Google" id="ProtNLM"/>
    </source>
</evidence>